<feature type="transmembrane region" description="Helical" evidence="13">
    <location>
        <begin position="286"/>
        <end position="307"/>
    </location>
</feature>
<dbReference type="GO" id="GO:0042910">
    <property type="term" value="F:xenobiotic transmembrane transporter activity"/>
    <property type="evidence" value="ECO:0007669"/>
    <property type="project" value="InterPro"/>
</dbReference>
<dbReference type="InterPro" id="IPR050222">
    <property type="entry name" value="MATE_MdtK"/>
</dbReference>
<dbReference type="EMBL" id="CP000612">
    <property type="protein sequence ID" value="ABO48935.1"/>
    <property type="molecule type" value="Genomic_DNA"/>
</dbReference>
<dbReference type="GO" id="GO:0006811">
    <property type="term" value="P:monoatomic ion transport"/>
    <property type="evidence" value="ECO:0007669"/>
    <property type="project" value="UniProtKB-KW"/>
</dbReference>
<evidence type="ECO:0000256" key="3">
    <source>
        <dbReference type="ARBA" id="ARBA00010199"/>
    </source>
</evidence>
<evidence type="ECO:0000256" key="2">
    <source>
        <dbReference type="ARBA" id="ARBA00004651"/>
    </source>
</evidence>
<keyword evidence="10" id="KW-0406">Ion transport</keyword>
<dbReference type="OrthoDB" id="9780160at2"/>
<evidence type="ECO:0000256" key="12">
    <source>
        <dbReference type="ARBA" id="ARBA00031636"/>
    </source>
</evidence>
<feature type="transmembrane region" description="Helical" evidence="13">
    <location>
        <begin position="54"/>
        <end position="75"/>
    </location>
</feature>
<comment type="similarity">
    <text evidence="3">Belongs to the multi antimicrobial extrusion (MATE) (TC 2.A.66.1) family.</text>
</comment>
<feature type="transmembrane region" description="Helical" evidence="13">
    <location>
        <begin position="195"/>
        <end position="215"/>
    </location>
</feature>
<proteinExistence type="inferred from homology"/>
<dbReference type="PANTHER" id="PTHR43298:SF2">
    <property type="entry name" value="FMN_FAD EXPORTER YEEO-RELATED"/>
    <property type="match status" value="1"/>
</dbReference>
<dbReference type="PIRSF" id="PIRSF006603">
    <property type="entry name" value="DinF"/>
    <property type="match status" value="1"/>
</dbReference>
<dbReference type="PANTHER" id="PTHR43298">
    <property type="entry name" value="MULTIDRUG RESISTANCE PROTEIN NORM-RELATED"/>
    <property type="match status" value="1"/>
</dbReference>
<organism evidence="14 15">
    <name type="scientific">Desulforamulus reducens (strain ATCC BAA-1160 / DSM 100696 / MI-1)</name>
    <name type="common">Desulfotomaculum reducens</name>
    <dbReference type="NCBI Taxonomy" id="349161"/>
    <lineage>
        <taxon>Bacteria</taxon>
        <taxon>Bacillati</taxon>
        <taxon>Bacillota</taxon>
        <taxon>Clostridia</taxon>
        <taxon>Eubacteriales</taxon>
        <taxon>Peptococcaceae</taxon>
        <taxon>Desulforamulus</taxon>
    </lineage>
</organism>
<comment type="function">
    <text evidence="1">Multidrug efflux pump.</text>
</comment>
<dbReference type="AlphaFoldDB" id="A4J1I2"/>
<evidence type="ECO:0000313" key="15">
    <source>
        <dbReference type="Proteomes" id="UP000001556"/>
    </source>
</evidence>
<dbReference type="CDD" id="cd13131">
    <property type="entry name" value="MATE_NorM_like"/>
    <property type="match status" value="1"/>
</dbReference>
<keyword evidence="15" id="KW-1185">Reference proteome</keyword>
<feature type="transmembrane region" description="Helical" evidence="13">
    <location>
        <begin position="162"/>
        <end position="183"/>
    </location>
</feature>
<keyword evidence="11 13" id="KW-0472">Membrane</keyword>
<keyword evidence="9 13" id="KW-1133">Transmembrane helix</keyword>
<dbReference type="InterPro" id="IPR002528">
    <property type="entry name" value="MATE_fam"/>
</dbReference>
<evidence type="ECO:0000256" key="4">
    <source>
        <dbReference type="ARBA" id="ARBA00020268"/>
    </source>
</evidence>
<dbReference type="GO" id="GO:0005886">
    <property type="term" value="C:plasma membrane"/>
    <property type="evidence" value="ECO:0007669"/>
    <property type="project" value="UniProtKB-SubCell"/>
</dbReference>
<evidence type="ECO:0000313" key="14">
    <source>
        <dbReference type="EMBL" id="ABO48935.1"/>
    </source>
</evidence>
<dbReference type="eggNOG" id="COG0534">
    <property type="taxonomic scope" value="Bacteria"/>
</dbReference>
<evidence type="ECO:0000256" key="8">
    <source>
        <dbReference type="ARBA" id="ARBA00022692"/>
    </source>
</evidence>
<feature type="transmembrane region" description="Helical" evidence="13">
    <location>
        <begin position="133"/>
        <end position="150"/>
    </location>
</feature>
<keyword evidence="5" id="KW-0813">Transport</keyword>
<dbReference type="HOGENOM" id="CLU_012893_6_0_9"/>
<feature type="transmembrane region" description="Helical" evidence="13">
    <location>
        <begin position="244"/>
        <end position="266"/>
    </location>
</feature>
<evidence type="ECO:0000256" key="10">
    <source>
        <dbReference type="ARBA" id="ARBA00023065"/>
    </source>
</evidence>
<evidence type="ECO:0000256" key="7">
    <source>
        <dbReference type="ARBA" id="ARBA00022475"/>
    </source>
</evidence>
<feature type="transmembrane region" description="Helical" evidence="13">
    <location>
        <begin position="360"/>
        <end position="377"/>
    </location>
</feature>
<dbReference type="GO" id="GO:0015297">
    <property type="term" value="F:antiporter activity"/>
    <property type="evidence" value="ECO:0007669"/>
    <property type="project" value="UniProtKB-KW"/>
</dbReference>
<reference evidence="14 15" key="1">
    <citation type="submission" date="2007-03" db="EMBL/GenBank/DDBJ databases">
        <title>Complete sequence of Desulfotomaculum reducens MI-1.</title>
        <authorList>
            <consortium name="US DOE Joint Genome Institute"/>
            <person name="Copeland A."/>
            <person name="Lucas S."/>
            <person name="Lapidus A."/>
            <person name="Barry K."/>
            <person name="Detter J.C."/>
            <person name="Glavina del Rio T."/>
            <person name="Hammon N."/>
            <person name="Israni S."/>
            <person name="Dalin E."/>
            <person name="Tice H."/>
            <person name="Pitluck S."/>
            <person name="Sims D."/>
            <person name="Brettin T."/>
            <person name="Bruce D."/>
            <person name="Han C."/>
            <person name="Tapia R."/>
            <person name="Schmutz J."/>
            <person name="Larimer F."/>
            <person name="Land M."/>
            <person name="Hauser L."/>
            <person name="Kyrpides N."/>
            <person name="Kim E."/>
            <person name="Tebo B.M."/>
            <person name="Richardson P."/>
        </authorList>
    </citation>
    <scope>NUCLEOTIDE SEQUENCE [LARGE SCALE GENOMIC DNA]</scope>
    <source>
        <strain evidence="14 15">MI-1</strain>
    </source>
</reference>
<evidence type="ECO:0000256" key="11">
    <source>
        <dbReference type="ARBA" id="ARBA00023136"/>
    </source>
</evidence>
<dbReference type="Proteomes" id="UP000001556">
    <property type="component" value="Chromosome"/>
</dbReference>
<dbReference type="NCBIfam" id="TIGR00797">
    <property type="entry name" value="matE"/>
    <property type="match status" value="1"/>
</dbReference>
<evidence type="ECO:0000256" key="5">
    <source>
        <dbReference type="ARBA" id="ARBA00022448"/>
    </source>
</evidence>
<dbReference type="STRING" id="349161.Dred_0387"/>
<feature type="transmembrane region" description="Helical" evidence="13">
    <location>
        <begin position="87"/>
        <end position="113"/>
    </location>
</feature>
<evidence type="ECO:0000256" key="13">
    <source>
        <dbReference type="SAM" id="Phobius"/>
    </source>
</evidence>
<sequence>MKKTFSTKEKILQFMTILWPILITQISLSAMVMLDTVMSGNAGARDLAGVAIGSSLWVPISTGITGILLAVTPIIAQSVGAGRRDHVPFTVIQGSYLAIAISIIVLICGAIALKPVLNTMHLESPVRDIARRYLVGLSFGITPLFIYTIFRCFIDALGQTRVSMFITLLSLPINILLNYVLIFGKLGFPRLGGVGAGYATAITYWCVFFIALYVLHRVEPFSCYNFFKKWLGISFSAWRTQLKLGIPIGFSIFFETSVFSGVTLLMSQYNTVTIAAHQAALNFASFLYMVPLSISMALTITIGFEVGAQRYSDAKQYSLLGLGIAVGMAVCCGIGLLLFGDQVAGLYTKDQTVFKLTQQFLVYALFFQLSDAIATPVQGILRGYKDVNVSFIVALASYWVIGLPLGHILSLYTPLAAFGYWVGLIVGLAIGATSLLIRMVIVQRNAAMGGKKIGLCK</sequence>
<keyword evidence="8 13" id="KW-0812">Transmembrane</keyword>
<evidence type="ECO:0000256" key="6">
    <source>
        <dbReference type="ARBA" id="ARBA00022449"/>
    </source>
</evidence>
<feature type="transmembrane region" description="Helical" evidence="13">
    <location>
        <begin position="389"/>
        <end position="412"/>
    </location>
</feature>
<dbReference type="Pfam" id="PF01554">
    <property type="entry name" value="MatE"/>
    <property type="match status" value="2"/>
</dbReference>
<evidence type="ECO:0000256" key="9">
    <source>
        <dbReference type="ARBA" id="ARBA00022989"/>
    </source>
</evidence>
<dbReference type="RefSeq" id="WP_011876773.1">
    <property type="nucleotide sequence ID" value="NC_009253.1"/>
</dbReference>
<feature type="transmembrane region" description="Helical" evidence="13">
    <location>
        <begin position="12"/>
        <end position="34"/>
    </location>
</feature>
<comment type="subcellular location">
    <subcellularLocation>
        <location evidence="2">Cell membrane</location>
        <topology evidence="2">Multi-pass membrane protein</topology>
    </subcellularLocation>
</comment>
<evidence type="ECO:0000256" key="1">
    <source>
        <dbReference type="ARBA" id="ARBA00003408"/>
    </source>
</evidence>
<keyword evidence="7" id="KW-1003">Cell membrane</keyword>
<protein>
    <recommendedName>
        <fullName evidence="4">Probable multidrug resistance protein NorM</fullName>
    </recommendedName>
    <alternativeName>
        <fullName evidence="12">Multidrug-efflux transporter</fullName>
    </alternativeName>
</protein>
<feature type="transmembrane region" description="Helical" evidence="13">
    <location>
        <begin position="418"/>
        <end position="441"/>
    </location>
</feature>
<name>A4J1I2_DESRM</name>
<dbReference type="KEGG" id="drm:Dred_0387"/>
<gene>
    <name evidence="14" type="ordered locus">Dred_0387</name>
</gene>
<keyword evidence="6" id="KW-0050">Antiport</keyword>
<accession>A4J1I2</accession>
<dbReference type="InterPro" id="IPR048279">
    <property type="entry name" value="MdtK-like"/>
</dbReference>
<feature type="transmembrane region" description="Helical" evidence="13">
    <location>
        <begin position="319"/>
        <end position="340"/>
    </location>
</feature>